<comment type="caution">
    <text evidence="2">The sequence shown here is derived from an EMBL/GenBank/DDBJ whole genome shotgun (WGS) entry which is preliminary data.</text>
</comment>
<reference evidence="2" key="1">
    <citation type="submission" date="2017-12" db="EMBL/GenBank/DDBJ databases">
        <title>High-resolution comparative analysis of great ape genomes.</title>
        <authorList>
            <person name="Pollen A."/>
            <person name="Hastie A."/>
            <person name="Hormozdiari F."/>
            <person name="Dougherty M."/>
            <person name="Liu R."/>
            <person name="Chaisson M."/>
            <person name="Hoppe E."/>
            <person name="Hill C."/>
            <person name="Pang A."/>
            <person name="Hillier L."/>
            <person name="Baker C."/>
            <person name="Armstrong J."/>
            <person name="Shendure J."/>
            <person name="Paten B."/>
            <person name="Wilson R."/>
            <person name="Chao H."/>
            <person name="Schneider V."/>
            <person name="Ventura M."/>
            <person name="Kronenberg Z."/>
            <person name="Murali S."/>
            <person name="Gordon D."/>
            <person name="Cantsilieris S."/>
            <person name="Munson K."/>
            <person name="Nelson B."/>
            <person name="Raja A."/>
            <person name="Underwood J."/>
            <person name="Diekhans M."/>
            <person name="Fiddes I."/>
            <person name="Haussler D."/>
            <person name="Eichler E."/>
        </authorList>
    </citation>
    <scope>NUCLEOTIDE SEQUENCE [LARGE SCALE GENOMIC DNA]</scope>
    <source>
        <strain evidence="2">Susie</strain>
    </source>
</reference>
<dbReference type="EMBL" id="NDHI03003646">
    <property type="protein sequence ID" value="PNJ12538.1"/>
    <property type="molecule type" value="Genomic_DNA"/>
</dbReference>
<sequence>MCQVGEDYGEPAPGEPPPVPRPSREQKCVKCKEAQPVVVIRAGDAFCRCSWRGLGGLRPAPWSGRFLRA</sequence>
<evidence type="ECO:0000256" key="1">
    <source>
        <dbReference type="SAM" id="MobiDB-lite"/>
    </source>
</evidence>
<gene>
    <name evidence="2" type="ORF">CR201_G0048362</name>
</gene>
<accession>A0A2J8RVL6</accession>
<organism evidence="2">
    <name type="scientific">Pongo abelii</name>
    <name type="common">Sumatran orangutan</name>
    <name type="synonym">Pongo pygmaeus abelii</name>
    <dbReference type="NCBI Taxonomy" id="9601"/>
    <lineage>
        <taxon>Eukaryota</taxon>
        <taxon>Metazoa</taxon>
        <taxon>Chordata</taxon>
        <taxon>Craniata</taxon>
        <taxon>Vertebrata</taxon>
        <taxon>Euteleostomi</taxon>
        <taxon>Mammalia</taxon>
        <taxon>Eutheria</taxon>
        <taxon>Euarchontoglires</taxon>
        <taxon>Primates</taxon>
        <taxon>Haplorrhini</taxon>
        <taxon>Catarrhini</taxon>
        <taxon>Hominidae</taxon>
        <taxon>Pongo</taxon>
    </lineage>
</organism>
<protein>
    <submittedName>
        <fullName evidence="2">CTU2 isoform 8</fullName>
    </submittedName>
</protein>
<dbReference type="AlphaFoldDB" id="A0A2J8RVL6"/>
<feature type="region of interest" description="Disordered" evidence="1">
    <location>
        <begin position="1"/>
        <end position="24"/>
    </location>
</feature>
<proteinExistence type="predicted"/>
<evidence type="ECO:0000313" key="2">
    <source>
        <dbReference type="EMBL" id="PNJ12538.1"/>
    </source>
</evidence>
<name>A0A2J8RVL6_PONAB</name>